<dbReference type="GO" id="GO:0003700">
    <property type="term" value="F:DNA-binding transcription factor activity"/>
    <property type="evidence" value="ECO:0007669"/>
    <property type="project" value="InterPro"/>
</dbReference>
<protein>
    <submittedName>
        <fullName evidence="2">Ferric uptake regulation protein</fullName>
    </submittedName>
</protein>
<dbReference type="EMBL" id="SIHJ01000001">
    <property type="protein sequence ID" value="TWT35819.1"/>
    <property type="molecule type" value="Genomic_DNA"/>
</dbReference>
<evidence type="ECO:0000256" key="1">
    <source>
        <dbReference type="PIRSR" id="PIRSR602481-1"/>
    </source>
</evidence>
<sequence length="153" mass="16620">MKKPSPQDSEYSVGWAKGLLKSVGLRSTAARVAVMQRLALAGQPVSHAEVVEQLRDFGFDQSTVFRCLGELADAGLVSRLDLGDQVRRFELRSGHGESEMEHPHFMCVDCGKVSCLEDFTFSLSPSRGPRRSKLGEITEVLLKGHCGACLGVG</sequence>
<dbReference type="SUPFAM" id="SSF46785">
    <property type="entry name" value="Winged helix' DNA-binding domain"/>
    <property type="match status" value="1"/>
</dbReference>
<comment type="caution">
    <text evidence="2">The sequence shown here is derived from an EMBL/GenBank/DDBJ whole genome shotgun (WGS) entry which is preliminary data.</text>
</comment>
<keyword evidence="3" id="KW-1185">Reference proteome</keyword>
<keyword evidence="1" id="KW-0479">Metal-binding</keyword>
<dbReference type="RefSeq" id="WP_146562242.1">
    <property type="nucleotide sequence ID" value="NZ_SIHJ01000001.1"/>
</dbReference>
<dbReference type="OrthoDB" id="8659436at2"/>
<dbReference type="AlphaFoldDB" id="A0A5C5VD52"/>
<gene>
    <name evidence="2" type="primary">fur_1</name>
    <name evidence="2" type="ORF">KOR34_07130</name>
</gene>
<feature type="binding site" evidence="1">
    <location>
        <position position="110"/>
    </location>
    <ligand>
        <name>Zn(2+)</name>
        <dbReference type="ChEBI" id="CHEBI:29105"/>
    </ligand>
</feature>
<dbReference type="GO" id="GO:0008270">
    <property type="term" value="F:zinc ion binding"/>
    <property type="evidence" value="ECO:0007669"/>
    <property type="project" value="TreeGrafter"/>
</dbReference>
<organism evidence="2 3">
    <name type="scientific">Posidoniimonas corsicana</name>
    <dbReference type="NCBI Taxonomy" id="1938618"/>
    <lineage>
        <taxon>Bacteria</taxon>
        <taxon>Pseudomonadati</taxon>
        <taxon>Planctomycetota</taxon>
        <taxon>Planctomycetia</taxon>
        <taxon>Pirellulales</taxon>
        <taxon>Lacipirellulaceae</taxon>
        <taxon>Posidoniimonas</taxon>
    </lineage>
</organism>
<accession>A0A5C5VD52</accession>
<dbReference type="InterPro" id="IPR036390">
    <property type="entry name" value="WH_DNA-bd_sf"/>
</dbReference>
<evidence type="ECO:0000313" key="2">
    <source>
        <dbReference type="EMBL" id="TWT35819.1"/>
    </source>
</evidence>
<reference evidence="2 3" key="1">
    <citation type="submission" date="2019-02" db="EMBL/GenBank/DDBJ databases">
        <title>Deep-cultivation of Planctomycetes and their phenomic and genomic characterization uncovers novel biology.</title>
        <authorList>
            <person name="Wiegand S."/>
            <person name="Jogler M."/>
            <person name="Boedeker C."/>
            <person name="Pinto D."/>
            <person name="Vollmers J."/>
            <person name="Rivas-Marin E."/>
            <person name="Kohn T."/>
            <person name="Peeters S.H."/>
            <person name="Heuer A."/>
            <person name="Rast P."/>
            <person name="Oberbeckmann S."/>
            <person name="Bunk B."/>
            <person name="Jeske O."/>
            <person name="Meyerdierks A."/>
            <person name="Storesund J.E."/>
            <person name="Kallscheuer N."/>
            <person name="Luecker S."/>
            <person name="Lage O.M."/>
            <person name="Pohl T."/>
            <person name="Merkel B.J."/>
            <person name="Hornburger P."/>
            <person name="Mueller R.-W."/>
            <person name="Bruemmer F."/>
            <person name="Labrenz M."/>
            <person name="Spormann A.M."/>
            <person name="Op Den Camp H."/>
            <person name="Overmann J."/>
            <person name="Amann R."/>
            <person name="Jetten M.S.M."/>
            <person name="Mascher T."/>
            <person name="Medema M.H."/>
            <person name="Devos D.P."/>
            <person name="Kaster A.-K."/>
            <person name="Ovreas L."/>
            <person name="Rohde M."/>
            <person name="Galperin M.Y."/>
            <person name="Jogler C."/>
        </authorList>
    </citation>
    <scope>NUCLEOTIDE SEQUENCE [LARGE SCALE GENOMIC DNA]</scope>
    <source>
        <strain evidence="2 3">KOR34</strain>
    </source>
</reference>
<evidence type="ECO:0000313" key="3">
    <source>
        <dbReference type="Proteomes" id="UP000316714"/>
    </source>
</evidence>
<dbReference type="InterPro" id="IPR036388">
    <property type="entry name" value="WH-like_DNA-bd_sf"/>
</dbReference>
<dbReference type="Pfam" id="PF01475">
    <property type="entry name" value="FUR"/>
    <property type="match status" value="1"/>
</dbReference>
<dbReference type="GO" id="GO:1900376">
    <property type="term" value="P:regulation of secondary metabolite biosynthetic process"/>
    <property type="evidence" value="ECO:0007669"/>
    <property type="project" value="TreeGrafter"/>
</dbReference>
<name>A0A5C5VD52_9BACT</name>
<dbReference type="GO" id="GO:0000976">
    <property type="term" value="F:transcription cis-regulatory region binding"/>
    <property type="evidence" value="ECO:0007669"/>
    <property type="project" value="TreeGrafter"/>
</dbReference>
<dbReference type="Proteomes" id="UP000316714">
    <property type="component" value="Unassembled WGS sequence"/>
</dbReference>
<proteinExistence type="predicted"/>
<feature type="binding site" evidence="1">
    <location>
        <position position="107"/>
    </location>
    <ligand>
        <name>Zn(2+)</name>
        <dbReference type="ChEBI" id="CHEBI:29105"/>
    </ligand>
</feature>
<keyword evidence="1" id="KW-0862">Zinc</keyword>
<dbReference type="PANTHER" id="PTHR33202:SF7">
    <property type="entry name" value="FERRIC UPTAKE REGULATION PROTEIN"/>
    <property type="match status" value="1"/>
</dbReference>
<comment type="cofactor">
    <cofactor evidence="1">
        <name>Zn(2+)</name>
        <dbReference type="ChEBI" id="CHEBI:29105"/>
    </cofactor>
    <text evidence="1">Binds 1 zinc ion per subunit.</text>
</comment>
<dbReference type="InterPro" id="IPR002481">
    <property type="entry name" value="FUR"/>
</dbReference>
<dbReference type="Gene3D" id="1.10.10.10">
    <property type="entry name" value="Winged helix-like DNA-binding domain superfamily/Winged helix DNA-binding domain"/>
    <property type="match status" value="1"/>
</dbReference>
<dbReference type="GO" id="GO:0045892">
    <property type="term" value="P:negative regulation of DNA-templated transcription"/>
    <property type="evidence" value="ECO:0007669"/>
    <property type="project" value="TreeGrafter"/>
</dbReference>
<dbReference type="PANTHER" id="PTHR33202">
    <property type="entry name" value="ZINC UPTAKE REGULATION PROTEIN"/>
    <property type="match status" value="1"/>
</dbReference>